<dbReference type="EnsemblPlants" id="AET5Gv20159900.4">
    <property type="protein sequence ID" value="AET5Gv20159900.4"/>
    <property type="gene ID" value="AET5Gv20159900"/>
</dbReference>
<dbReference type="InterPro" id="IPR044522">
    <property type="entry name" value="TSO1-like"/>
</dbReference>
<dbReference type="GO" id="GO:0003700">
    <property type="term" value="F:DNA-binding transcription factor activity"/>
    <property type="evidence" value="ECO:0007669"/>
    <property type="project" value="InterPro"/>
</dbReference>
<reference evidence="7" key="1">
    <citation type="journal article" date="2014" name="Science">
        <title>Ancient hybridizations among the ancestral genomes of bread wheat.</title>
        <authorList>
            <consortium name="International Wheat Genome Sequencing Consortium,"/>
            <person name="Marcussen T."/>
            <person name="Sandve S.R."/>
            <person name="Heier L."/>
            <person name="Spannagl M."/>
            <person name="Pfeifer M."/>
            <person name="Jakobsen K.S."/>
            <person name="Wulff B.B."/>
            <person name="Steuernagel B."/>
            <person name="Mayer K.F."/>
            <person name="Olsen O.A."/>
        </authorList>
    </citation>
    <scope>NUCLEOTIDE SEQUENCE [LARGE SCALE GENOMIC DNA]</scope>
    <source>
        <strain evidence="7">cv. AL8/78</strain>
    </source>
</reference>
<reference evidence="6" key="4">
    <citation type="submission" date="2019-03" db="UniProtKB">
        <authorList>
            <consortium name="EnsemblPlants"/>
        </authorList>
    </citation>
    <scope>IDENTIFICATION</scope>
</reference>
<reference evidence="6" key="3">
    <citation type="journal article" date="2017" name="Nature">
        <title>Genome sequence of the progenitor of the wheat D genome Aegilops tauschii.</title>
        <authorList>
            <person name="Luo M.C."/>
            <person name="Gu Y.Q."/>
            <person name="Puiu D."/>
            <person name="Wang H."/>
            <person name="Twardziok S.O."/>
            <person name="Deal K.R."/>
            <person name="Huo N."/>
            <person name="Zhu T."/>
            <person name="Wang L."/>
            <person name="Wang Y."/>
            <person name="McGuire P.E."/>
            <person name="Liu S."/>
            <person name="Long H."/>
            <person name="Ramasamy R.K."/>
            <person name="Rodriguez J.C."/>
            <person name="Van S.L."/>
            <person name="Yuan L."/>
            <person name="Wang Z."/>
            <person name="Xia Z."/>
            <person name="Xiao L."/>
            <person name="Anderson O.D."/>
            <person name="Ouyang S."/>
            <person name="Liang Y."/>
            <person name="Zimin A.V."/>
            <person name="Pertea G."/>
            <person name="Qi P."/>
            <person name="Bennetzen J.L."/>
            <person name="Dai X."/>
            <person name="Dawson M.W."/>
            <person name="Muller H.G."/>
            <person name="Kugler K."/>
            <person name="Rivarola-Duarte L."/>
            <person name="Spannagl M."/>
            <person name="Mayer K.F.X."/>
            <person name="Lu F.H."/>
            <person name="Bevan M.W."/>
            <person name="Leroy P."/>
            <person name="Li P."/>
            <person name="You F.M."/>
            <person name="Sun Q."/>
            <person name="Liu Z."/>
            <person name="Lyons E."/>
            <person name="Wicker T."/>
            <person name="Salzberg S.L."/>
            <person name="Devos K.M."/>
            <person name="Dvorak J."/>
        </authorList>
    </citation>
    <scope>NUCLEOTIDE SEQUENCE [LARGE SCALE GENOMIC DNA]</scope>
    <source>
        <strain evidence="6">cv. AL8/78</strain>
    </source>
</reference>
<feature type="region of interest" description="Disordered" evidence="4">
    <location>
        <begin position="171"/>
        <end position="192"/>
    </location>
</feature>
<keyword evidence="7" id="KW-1185">Reference proteome</keyword>
<evidence type="ECO:0000256" key="1">
    <source>
        <dbReference type="ARBA" id="ARBA00004123"/>
    </source>
</evidence>
<organism evidence="6 7">
    <name type="scientific">Aegilops tauschii subsp. strangulata</name>
    <name type="common">Goatgrass</name>
    <dbReference type="NCBI Taxonomy" id="200361"/>
    <lineage>
        <taxon>Eukaryota</taxon>
        <taxon>Viridiplantae</taxon>
        <taxon>Streptophyta</taxon>
        <taxon>Embryophyta</taxon>
        <taxon>Tracheophyta</taxon>
        <taxon>Spermatophyta</taxon>
        <taxon>Magnoliopsida</taxon>
        <taxon>Liliopsida</taxon>
        <taxon>Poales</taxon>
        <taxon>Poaceae</taxon>
        <taxon>BOP clade</taxon>
        <taxon>Pooideae</taxon>
        <taxon>Triticodae</taxon>
        <taxon>Triticeae</taxon>
        <taxon>Triticinae</taxon>
        <taxon>Aegilops</taxon>
    </lineage>
</organism>
<feature type="region of interest" description="Disordered" evidence="4">
    <location>
        <begin position="659"/>
        <end position="691"/>
    </location>
</feature>
<evidence type="ECO:0000256" key="2">
    <source>
        <dbReference type="ARBA" id="ARBA00007267"/>
    </source>
</evidence>
<dbReference type="GO" id="GO:0005634">
    <property type="term" value="C:nucleus"/>
    <property type="evidence" value="ECO:0007669"/>
    <property type="project" value="UniProtKB-SubCell"/>
</dbReference>
<evidence type="ECO:0000256" key="4">
    <source>
        <dbReference type="SAM" id="MobiDB-lite"/>
    </source>
</evidence>
<feature type="compositionally biased region" description="Polar residues" evidence="4">
    <location>
        <begin position="351"/>
        <end position="363"/>
    </location>
</feature>
<keyword evidence="3" id="KW-0539">Nucleus</keyword>
<dbReference type="Pfam" id="PF03638">
    <property type="entry name" value="TCR"/>
    <property type="match status" value="2"/>
</dbReference>
<feature type="domain" description="CRC" evidence="5">
    <location>
        <begin position="483"/>
        <end position="608"/>
    </location>
</feature>
<accession>A0A453JQV2</accession>
<dbReference type="Gramene" id="AET5Gv20159900.4">
    <property type="protein sequence ID" value="AET5Gv20159900.4"/>
    <property type="gene ID" value="AET5Gv20159900"/>
</dbReference>
<dbReference type="Proteomes" id="UP000015105">
    <property type="component" value="Chromosome 5D"/>
</dbReference>
<dbReference type="STRING" id="200361.A0A453JQV2"/>
<dbReference type="PANTHER" id="PTHR46159">
    <property type="entry name" value="PROTEIN TESMIN/TSO1-LIKE CXC 2"/>
    <property type="match status" value="1"/>
</dbReference>
<dbReference type="Gramene" id="AET5Gv20159900.1">
    <property type="protein sequence ID" value="AET5Gv20159900.1"/>
    <property type="gene ID" value="AET5Gv20159900"/>
</dbReference>
<comment type="subcellular location">
    <subcellularLocation>
        <location evidence="1">Nucleus</location>
    </subcellularLocation>
</comment>
<evidence type="ECO:0000313" key="6">
    <source>
        <dbReference type="EnsemblPlants" id="AET5Gv20159900.4"/>
    </source>
</evidence>
<dbReference type="InterPro" id="IPR005172">
    <property type="entry name" value="CRC"/>
</dbReference>
<reference evidence="7" key="2">
    <citation type="journal article" date="2017" name="Nat. Plants">
        <title>The Aegilops tauschii genome reveals multiple impacts of transposons.</title>
        <authorList>
            <person name="Zhao G."/>
            <person name="Zou C."/>
            <person name="Li K."/>
            <person name="Wang K."/>
            <person name="Li T."/>
            <person name="Gao L."/>
            <person name="Zhang X."/>
            <person name="Wang H."/>
            <person name="Yang Z."/>
            <person name="Liu X."/>
            <person name="Jiang W."/>
            <person name="Mao L."/>
            <person name="Kong X."/>
            <person name="Jiao Y."/>
            <person name="Jia J."/>
        </authorList>
    </citation>
    <scope>NUCLEOTIDE SEQUENCE [LARGE SCALE GENOMIC DNA]</scope>
    <source>
        <strain evidence="7">cv. AL8/78</strain>
    </source>
</reference>
<comment type="similarity">
    <text evidence="2">Belongs to the lin-54 family.</text>
</comment>
<evidence type="ECO:0000259" key="5">
    <source>
        <dbReference type="PROSITE" id="PS51634"/>
    </source>
</evidence>
<reference evidence="6" key="5">
    <citation type="journal article" date="2021" name="G3 (Bethesda)">
        <title>Aegilops tauschii genome assembly Aet v5.0 features greater sequence contiguity and improved annotation.</title>
        <authorList>
            <person name="Wang L."/>
            <person name="Zhu T."/>
            <person name="Rodriguez J.C."/>
            <person name="Deal K.R."/>
            <person name="Dubcovsky J."/>
            <person name="McGuire P.E."/>
            <person name="Lux T."/>
            <person name="Spannagl M."/>
            <person name="Mayer K.F.X."/>
            <person name="Baldrich P."/>
            <person name="Meyers B.C."/>
            <person name="Huo N."/>
            <person name="Gu Y.Q."/>
            <person name="Zhou H."/>
            <person name="Devos K.M."/>
            <person name="Bennetzen J.L."/>
            <person name="Unver T."/>
            <person name="Budak H."/>
            <person name="Gulick P.J."/>
            <person name="Galiba G."/>
            <person name="Kalapos B."/>
            <person name="Nelson D.R."/>
            <person name="Li P."/>
            <person name="You F.M."/>
            <person name="Luo M.C."/>
            <person name="Dvorak J."/>
        </authorList>
    </citation>
    <scope>NUCLEOTIDE SEQUENCE [LARGE SCALE GENOMIC DNA]</scope>
    <source>
        <strain evidence="6">cv. AL8/78</strain>
    </source>
</reference>
<proteinExistence type="inferred from homology"/>
<dbReference type="AlphaFoldDB" id="A0A453JQV2"/>
<dbReference type="InterPro" id="IPR033467">
    <property type="entry name" value="Tesmin/TSO1-like_CXC"/>
</dbReference>
<evidence type="ECO:0000256" key="3">
    <source>
        <dbReference type="ARBA" id="ARBA00023242"/>
    </source>
</evidence>
<feature type="compositionally biased region" description="Polar residues" evidence="4">
    <location>
        <begin position="183"/>
        <end position="192"/>
    </location>
</feature>
<dbReference type="PANTHER" id="PTHR46159:SF19">
    <property type="entry name" value="OS12G0605500 PROTEIN"/>
    <property type="match status" value="1"/>
</dbReference>
<evidence type="ECO:0000313" key="7">
    <source>
        <dbReference type="Proteomes" id="UP000015105"/>
    </source>
</evidence>
<sequence>MDTPDRPRAGAAAGFEDSPVFNFINNLSPIPPPKPQDSSHNVHLFKSSDLAPVSSIFASPHVNPPKESKLLIRDDSVQLSQDSNSPNSVRTRLGSAIRLIKCKNIVSENCSFTCHLNQGPMDSSANRSNSTSKLPQTIQFVGDSSECGKNQNADSKKDLARDQESIELEGVLLDHTGPDKIDSSQPGRTVHENQQCEQQKDGFTAYDGDYLITHESSMDMLRLAPPCEADTQLVNETLNADNVFSGNSLLTDGPSGSYINNAAHDPNLYWDGTVEGPTTDYTPQLLPGACQSQSVSNDQICNAVEEPSDHIPIDQSALSQNMRGMRRRCLFNEKAGAVNKAAKKTSDRHSANTTTPRCKTNSGDKPVRTPPCALPGIGLHLNALAPISTDKIVPQAAQSSINQASNFPCAVSSSTSEPNIVNEDSSQAIVVANADESGQGSPKKKRYNVYARHYMSPAPFYWTNHGNAILPCRHKFDDGDGTSCKRCSCKKSKCLKLYCECFHAGVFCSEPCSCQGCLNKPSNMEIVLSTREQIESRNPLAFAPKVIRTSEPGQELGEYSNKTPASARHKRGCNCKKSSCLKKYCECYQGGVGCSISCRCEGCKNAFGRREGLGPLSIEEAKQGNEENSACVKEEKKEDDNNQLVICPAANPVPAENVLTTPSAMDVRPLASRPPSSSKRPRSTTKVLGHPSRLCNSQAPLKTDTLLSPFENYAEIMFGVGTSDSLKGGLSPQTSVKVVSPNKKRVSPPRIGTGLSPICKSGRKLILKSIPSFPSLGGDVNNADTKTTLPAP</sequence>
<dbReference type="EnsemblPlants" id="AET5Gv20159900.1">
    <property type="protein sequence ID" value="AET5Gv20159900.1"/>
    <property type="gene ID" value="AET5Gv20159900"/>
</dbReference>
<protein>
    <recommendedName>
        <fullName evidence="5">CRC domain-containing protein</fullName>
    </recommendedName>
</protein>
<feature type="region of interest" description="Disordered" evidence="4">
    <location>
        <begin position="340"/>
        <end position="367"/>
    </location>
</feature>
<name>A0A453JQV2_AEGTS</name>
<dbReference type="PROSITE" id="PS51634">
    <property type="entry name" value="CRC"/>
    <property type="match status" value="1"/>
</dbReference>
<dbReference type="SMART" id="SM01114">
    <property type="entry name" value="CXC"/>
    <property type="match status" value="2"/>
</dbReference>
<feature type="compositionally biased region" description="Low complexity" evidence="4">
    <location>
        <begin position="668"/>
        <end position="678"/>
    </location>
</feature>